<dbReference type="SUPFAM" id="SSF81606">
    <property type="entry name" value="PP2C-like"/>
    <property type="match status" value="1"/>
</dbReference>
<organism evidence="6 7">
    <name type="scientific">Malikia granosa</name>
    <dbReference type="NCBI Taxonomy" id="263067"/>
    <lineage>
        <taxon>Bacteria</taxon>
        <taxon>Pseudomonadati</taxon>
        <taxon>Pseudomonadota</taxon>
        <taxon>Betaproteobacteria</taxon>
        <taxon>Burkholderiales</taxon>
        <taxon>Comamonadaceae</taxon>
        <taxon>Malikia</taxon>
    </lineage>
</organism>
<keyword evidence="7" id="KW-1185">Reference proteome</keyword>
<dbReference type="PANTHER" id="PTHR43156:SF2">
    <property type="entry name" value="STAGE II SPORULATION PROTEIN E"/>
    <property type="match status" value="1"/>
</dbReference>
<dbReference type="GO" id="GO:0000160">
    <property type="term" value="P:phosphorelay signal transduction system"/>
    <property type="evidence" value="ECO:0007669"/>
    <property type="project" value="InterPro"/>
</dbReference>
<dbReference type="GO" id="GO:0016791">
    <property type="term" value="F:phosphatase activity"/>
    <property type="evidence" value="ECO:0007669"/>
    <property type="project" value="TreeGrafter"/>
</dbReference>
<feature type="coiled-coil region" evidence="3">
    <location>
        <begin position="120"/>
        <end position="154"/>
    </location>
</feature>
<feature type="modified residue" description="4-aspartylphosphate" evidence="2">
    <location>
        <position position="58"/>
    </location>
</feature>
<evidence type="ECO:0000259" key="5">
    <source>
        <dbReference type="PROSITE" id="PS50110"/>
    </source>
</evidence>
<dbReference type="InterPro" id="IPR011006">
    <property type="entry name" value="CheY-like_superfamily"/>
</dbReference>
<comment type="caution">
    <text evidence="6">The sequence shown here is derived from an EMBL/GenBank/DDBJ whole genome shotgun (WGS) entry which is preliminary data.</text>
</comment>
<gene>
    <name evidence="6" type="ORF">C6P64_08300</name>
</gene>
<evidence type="ECO:0000313" key="6">
    <source>
        <dbReference type="EMBL" id="PRD65568.1"/>
    </source>
</evidence>
<dbReference type="SUPFAM" id="SSF52172">
    <property type="entry name" value="CheY-like"/>
    <property type="match status" value="1"/>
</dbReference>
<dbReference type="InterPro" id="IPR036457">
    <property type="entry name" value="PPM-type-like_dom_sf"/>
</dbReference>
<dbReference type="Gene3D" id="3.40.50.2300">
    <property type="match status" value="1"/>
</dbReference>
<dbReference type="SMART" id="SM00331">
    <property type="entry name" value="PP2C_SIG"/>
    <property type="match status" value="1"/>
</dbReference>
<evidence type="ECO:0000313" key="7">
    <source>
        <dbReference type="Proteomes" id="UP000238589"/>
    </source>
</evidence>
<protein>
    <recommendedName>
        <fullName evidence="5">Response regulatory domain-containing protein</fullName>
    </recommendedName>
</protein>
<evidence type="ECO:0000256" key="3">
    <source>
        <dbReference type="SAM" id="Coils"/>
    </source>
</evidence>
<dbReference type="PROSITE" id="PS50110">
    <property type="entry name" value="RESPONSE_REGULATORY"/>
    <property type="match status" value="1"/>
</dbReference>
<dbReference type="Pfam" id="PF07228">
    <property type="entry name" value="SpoIIE"/>
    <property type="match status" value="1"/>
</dbReference>
<dbReference type="Proteomes" id="UP000238589">
    <property type="component" value="Unassembled WGS sequence"/>
</dbReference>
<evidence type="ECO:0000256" key="4">
    <source>
        <dbReference type="SAM" id="MobiDB-lite"/>
    </source>
</evidence>
<dbReference type="AlphaFoldDB" id="A0A2S9K523"/>
<dbReference type="SMART" id="SM00448">
    <property type="entry name" value="REC"/>
    <property type="match status" value="1"/>
</dbReference>
<reference evidence="6 7" key="1">
    <citation type="submission" date="2018-03" db="EMBL/GenBank/DDBJ databases">
        <title>Comparative genomics illustrates the genes involved in a hyperalkaliphilic mechanisms of Serpentinomonas isolated from highly-alkaline calcium-rich serpentinized springs.</title>
        <authorList>
            <person name="Suzuki S."/>
            <person name="Ishii S."/>
            <person name="Walworth N."/>
            <person name="Bird L."/>
            <person name="Kuenen J.G."/>
            <person name="Nealson K.H."/>
        </authorList>
    </citation>
    <scope>NUCLEOTIDE SEQUENCE [LARGE SCALE GENOMIC DNA]</scope>
    <source>
        <strain evidence="6 7">P1</strain>
    </source>
</reference>
<dbReference type="InterPro" id="IPR001789">
    <property type="entry name" value="Sig_transdc_resp-reg_receiver"/>
</dbReference>
<dbReference type="Gene3D" id="3.60.40.10">
    <property type="entry name" value="PPM-type phosphatase domain"/>
    <property type="match status" value="1"/>
</dbReference>
<dbReference type="EMBL" id="PVLQ01000027">
    <property type="protein sequence ID" value="PRD65568.1"/>
    <property type="molecule type" value="Genomic_DNA"/>
</dbReference>
<name>A0A2S9K523_9BURK</name>
<evidence type="ECO:0000256" key="2">
    <source>
        <dbReference type="PROSITE-ProRule" id="PRU00169"/>
    </source>
</evidence>
<dbReference type="Pfam" id="PF00072">
    <property type="entry name" value="Response_reg"/>
    <property type="match status" value="1"/>
</dbReference>
<sequence length="437" mass="47569">MSLSHPLPRVLIVDDTPSNIKVLIAMLQADHELSAATSGQQTLRLLAKGQKPDLILLDVMMPGMDGYEVCAALRSDPATRDIPVIFVTAKTDADSEALALASGGVDFIHKPLNPVVVRARIRLHLERARQQRELEALNLQLQRSLAARIEVEQELAQWRAREMEFCSTIQQQLLFGTPPADLNGYSIAYHSEPSQGVDGDFYSFTQLSPTCFEVLTGDAMGKGLQAAMTAAGVKSAYDKALARLDTKRQAGLPSPAELVNAIHADITPRLIQLETFVTMTLLRFDSAAQTVTWVNAGHMPTLIAPRDGHAIISLIGGNMPLGIHESEVYEEHVHAFHAGDTLLLYSDGISEALDPDHVPYGDERVKHILELGQRSQAKPQMIMNSLRSDLADYTQLTAVTDDKTVIVIQATPLPAAPPSDRPAGDLGRSLCMSPLDD</sequence>
<feature type="region of interest" description="Disordered" evidence="4">
    <location>
        <begin position="413"/>
        <end position="437"/>
    </location>
</feature>
<proteinExistence type="predicted"/>
<keyword evidence="2" id="KW-0597">Phosphoprotein</keyword>
<dbReference type="PANTHER" id="PTHR43156">
    <property type="entry name" value="STAGE II SPORULATION PROTEIN E-RELATED"/>
    <property type="match status" value="1"/>
</dbReference>
<dbReference type="InterPro" id="IPR052016">
    <property type="entry name" value="Bact_Sigma-Reg"/>
</dbReference>
<keyword evidence="1" id="KW-0378">Hydrolase</keyword>
<dbReference type="InterPro" id="IPR001932">
    <property type="entry name" value="PPM-type_phosphatase-like_dom"/>
</dbReference>
<evidence type="ECO:0000256" key="1">
    <source>
        <dbReference type="ARBA" id="ARBA00022801"/>
    </source>
</evidence>
<accession>A0A2S9K523</accession>
<dbReference type="OrthoDB" id="9802500at2"/>
<dbReference type="RefSeq" id="WP_105748093.1">
    <property type="nucleotide sequence ID" value="NZ_PVLQ01000027.1"/>
</dbReference>
<feature type="domain" description="Response regulatory" evidence="5">
    <location>
        <begin position="9"/>
        <end position="125"/>
    </location>
</feature>
<keyword evidence="3" id="KW-0175">Coiled coil</keyword>